<dbReference type="InterPro" id="IPR050832">
    <property type="entry name" value="Bact_Acetyltransf"/>
</dbReference>
<dbReference type="Gene3D" id="3.40.630.30">
    <property type="match status" value="1"/>
</dbReference>
<dbReference type="SUPFAM" id="SSF55729">
    <property type="entry name" value="Acyl-CoA N-acyltransferases (Nat)"/>
    <property type="match status" value="1"/>
</dbReference>
<comment type="caution">
    <text evidence="4">The sequence shown here is derived from an EMBL/GenBank/DDBJ whole genome shotgun (WGS) entry which is preliminary data.</text>
</comment>
<reference evidence="4 5" key="1">
    <citation type="journal article" date="2019" name="Int. J. Syst. Evol. Microbiol.">
        <title>The Global Catalogue of Microorganisms (GCM) 10K type strain sequencing project: providing services to taxonomists for standard genome sequencing and annotation.</title>
        <authorList>
            <consortium name="The Broad Institute Genomics Platform"/>
            <consortium name="The Broad Institute Genome Sequencing Center for Infectious Disease"/>
            <person name="Wu L."/>
            <person name="Ma J."/>
        </authorList>
    </citation>
    <scope>NUCLEOTIDE SEQUENCE [LARGE SCALE GENOMIC DNA]</scope>
    <source>
        <strain evidence="4 5">JCM 16014</strain>
    </source>
</reference>
<keyword evidence="5" id="KW-1185">Reference proteome</keyword>
<feature type="domain" description="N-acetyltransferase" evidence="3">
    <location>
        <begin position="17"/>
        <end position="189"/>
    </location>
</feature>
<keyword evidence="1" id="KW-0808">Transferase</keyword>
<dbReference type="PANTHER" id="PTHR43877:SF2">
    <property type="entry name" value="AMINOALKYLPHOSPHONATE N-ACETYLTRANSFERASE-RELATED"/>
    <property type="match status" value="1"/>
</dbReference>
<dbReference type="InterPro" id="IPR016181">
    <property type="entry name" value="Acyl_CoA_acyltransferase"/>
</dbReference>
<dbReference type="CDD" id="cd04301">
    <property type="entry name" value="NAT_SF"/>
    <property type="match status" value="1"/>
</dbReference>
<dbReference type="Proteomes" id="UP001500751">
    <property type="component" value="Unassembled WGS sequence"/>
</dbReference>
<accession>A0ABN2UID8</accession>
<name>A0ABN2UID8_9ACTN</name>
<evidence type="ECO:0000256" key="1">
    <source>
        <dbReference type="ARBA" id="ARBA00022679"/>
    </source>
</evidence>
<gene>
    <name evidence="4" type="ORF">GCM10009839_44740</name>
</gene>
<keyword evidence="2" id="KW-0012">Acyltransferase</keyword>
<dbReference type="InterPro" id="IPR000182">
    <property type="entry name" value="GNAT_dom"/>
</dbReference>
<dbReference type="RefSeq" id="WP_344667580.1">
    <property type="nucleotide sequence ID" value="NZ_BAAAQN010000026.1"/>
</dbReference>
<sequence>MRQTVPVTDLDARATELKFRTATLADVPLLVALVESAYRGESSRAGWTTEADLLDGQRTDVADVEAAVSGVGSRMIVGERGGEVVACCQLQHRGVHAYFGMFAVRPGAQGGGVGKVVLAEAERVAREELGVPAVQMMVLRQRADLIAWYVRRGYVRTGVTQPFPYGDERFGRPRTEVLEFEVLVKKFAES</sequence>
<evidence type="ECO:0000313" key="4">
    <source>
        <dbReference type="EMBL" id="GAA2038300.1"/>
    </source>
</evidence>
<evidence type="ECO:0000313" key="5">
    <source>
        <dbReference type="Proteomes" id="UP001500751"/>
    </source>
</evidence>
<dbReference type="PANTHER" id="PTHR43877">
    <property type="entry name" value="AMINOALKYLPHOSPHONATE N-ACETYLTRANSFERASE-RELATED-RELATED"/>
    <property type="match status" value="1"/>
</dbReference>
<evidence type="ECO:0000259" key="3">
    <source>
        <dbReference type="PROSITE" id="PS51186"/>
    </source>
</evidence>
<proteinExistence type="predicted"/>
<protein>
    <submittedName>
        <fullName evidence="4">GNAT family N-acetyltransferase</fullName>
    </submittedName>
</protein>
<evidence type="ECO:0000256" key="2">
    <source>
        <dbReference type="ARBA" id="ARBA00023315"/>
    </source>
</evidence>
<organism evidence="4 5">
    <name type="scientific">Catenulispora yoronensis</name>
    <dbReference type="NCBI Taxonomy" id="450799"/>
    <lineage>
        <taxon>Bacteria</taxon>
        <taxon>Bacillati</taxon>
        <taxon>Actinomycetota</taxon>
        <taxon>Actinomycetes</taxon>
        <taxon>Catenulisporales</taxon>
        <taxon>Catenulisporaceae</taxon>
        <taxon>Catenulispora</taxon>
    </lineage>
</organism>
<dbReference type="EMBL" id="BAAAQN010000026">
    <property type="protein sequence ID" value="GAA2038300.1"/>
    <property type="molecule type" value="Genomic_DNA"/>
</dbReference>
<dbReference type="PROSITE" id="PS51186">
    <property type="entry name" value="GNAT"/>
    <property type="match status" value="1"/>
</dbReference>
<dbReference type="Pfam" id="PF00583">
    <property type="entry name" value="Acetyltransf_1"/>
    <property type="match status" value="1"/>
</dbReference>